<dbReference type="AlphaFoldDB" id="A0A0W4ZMJ6"/>
<proteinExistence type="predicted"/>
<dbReference type="STRING" id="1408657.A0A0W4ZMJ6"/>
<dbReference type="InterPro" id="IPR029063">
    <property type="entry name" value="SAM-dependent_MTases_sf"/>
</dbReference>
<reference evidence="5" key="1">
    <citation type="journal article" date="2016" name="Nat. Commun.">
        <title>Genome analysis of three Pneumocystis species reveals adaptation mechanisms to life exclusively in mammalian hosts.</title>
        <authorList>
            <person name="Ma L."/>
            <person name="Chen Z."/>
            <person name="Huang D.W."/>
            <person name="Kutty G."/>
            <person name="Ishihara M."/>
            <person name="Wang H."/>
            <person name="Abouelleil A."/>
            <person name="Bishop L."/>
            <person name="Davey E."/>
            <person name="Deng R."/>
            <person name="Deng X."/>
            <person name="Fan L."/>
            <person name="Fantoni G."/>
            <person name="Fitzgerald M."/>
            <person name="Gogineni E."/>
            <person name="Goldberg J.M."/>
            <person name="Handley G."/>
            <person name="Hu X."/>
            <person name="Huber C."/>
            <person name="Jiao X."/>
            <person name="Jones K."/>
            <person name="Levin J.Z."/>
            <person name="Liu Y."/>
            <person name="Macdonald P."/>
            <person name="Melnikov A."/>
            <person name="Raley C."/>
            <person name="Sassi M."/>
            <person name="Sherman B.T."/>
            <person name="Song X."/>
            <person name="Sykes S."/>
            <person name="Tran B."/>
            <person name="Walsh L."/>
            <person name="Xia Y."/>
            <person name="Yang J."/>
            <person name="Young S."/>
            <person name="Zeng Q."/>
            <person name="Zheng X."/>
            <person name="Stephens R."/>
            <person name="Nusbaum C."/>
            <person name="Birren B.W."/>
            <person name="Azadi P."/>
            <person name="Lempicki R.A."/>
            <person name="Cuomo C.A."/>
            <person name="Kovacs J.A."/>
        </authorList>
    </citation>
    <scope>NUCLEOTIDE SEQUENCE [LARGE SCALE GENOMIC DNA]</scope>
    <source>
        <strain evidence="5">RU7</strain>
    </source>
</reference>
<dbReference type="EMBL" id="LFWA01000009">
    <property type="protein sequence ID" value="KTW29584.1"/>
    <property type="molecule type" value="Genomic_DNA"/>
</dbReference>
<sequence length="233" mass="26209">MSDPQNTSDTQYTEYAGQHEAIQHEQKHVHDVYQAIAPGFSATRRKPWPSVVNFLMKQPKGALGLDIGCGNGRHLSVRSDIILIGLDRCEALVRRTVSASNTDVLVGDGLSVPMRPIFDFCLSIAVIHHFSTETRRIAALRALLEVLRPGGSAYIVVWALEQADSRRGWDANDKQDIFVPWKRNEGKGSSEHKERYYHLFRSGELERCIRTAGGTVIASGFERDNWWAQMGKF</sequence>
<evidence type="ECO:0000313" key="4">
    <source>
        <dbReference type="EMBL" id="KTW29584.1"/>
    </source>
</evidence>
<dbReference type="eggNOG" id="KOG1331">
    <property type="taxonomic scope" value="Eukaryota"/>
</dbReference>
<dbReference type="PANTHER" id="PTHR13069:SF21">
    <property type="entry name" value="ALKYLATED DNA REPAIR PROTEIN ALKB HOMOLOG 8"/>
    <property type="match status" value="1"/>
</dbReference>
<keyword evidence="1" id="KW-0489">Methyltransferase</keyword>
<dbReference type="OrthoDB" id="271595at2759"/>
<dbReference type="Pfam" id="PF08241">
    <property type="entry name" value="Methyltransf_11"/>
    <property type="match status" value="1"/>
</dbReference>
<dbReference type="GO" id="GO:0008757">
    <property type="term" value="F:S-adenosylmethionine-dependent methyltransferase activity"/>
    <property type="evidence" value="ECO:0007669"/>
    <property type="project" value="InterPro"/>
</dbReference>
<dbReference type="GO" id="GO:0005737">
    <property type="term" value="C:cytoplasm"/>
    <property type="evidence" value="ECO:0007669"/>
    <property type="project" value="TreeGrafter"/>
</dbReference>
<dbReference type="GO" id="GO:0002098">
    <property type="term" value="P:tRNA wobble uridine modification"/>
    <property type="evidence" value="ECO:0007669"/>
    <property type="project" value="TreeGrafter"/>
</dbReference>
<dbReference type="CDD" id="cd02440">
    <property type="entry name" value="AdoMet_MTases"/>
    <property type="match status" value="1"/>
</dbReference>
<name>A0A0W4ZMJ6_PNEJ7</name>
<protein>
    <recommendedName>
        <fullName evidence="3">Methyltransferase type 11 domain-containing protein</fullName>
    </recommendedName>
</protein>
<organism evidence="4 5">
    <name type="scientific">Pneumocystis jirovecii (strain RU7)</name>
    <name type="common">Human pneumocystis pneumonia agent</name>
    <dbReference type="NCBI Taxonomy" id="1408657"/>
    <lineage>
        <taxon>Eukaryota</taxon>
        <taxon>Fungi</taxon>
        <taxon>Dikarya</taxon>
        <taxon>Ascomycota</taxon>
        <taxon>Taphrinomycotina</taxon>
        <taxon>Pneumocystomycetes</taxon>
        <taxon>Pneumocystaceae</taxon>
        <taxon>Pneumocystis</taxon>
    </lineage>
</organism>
<keyword evidence="2" id="KW-0808">Transferase</keyword>
<evidence type="ECO:0000313" key="5">
    <source>
        <dbReference type="Proteomes" id="UP000053447"/>
    </source>
</evidence>
<evidence type="ECO:0000256" key="1">
    <source>
        <dbReference type="ARBA" id="ARBA00022603"/>
    </source>
</evidence>
<dbReference type="InterPro" id="IPR051422">
    <property type="entry name" value="AlkB_tRNA_MeTrf/Diox"/>
</dbReference>
<dbReference type="RefSeq" id="XP_018229415.1">
    <property type="nucleotide sequence ID" value="XM_018374463.1"/>
</dbReference>
<dbReference type="GO" id="GO:0000049">
    <property type="term" value="F:tRNA binding"/>
    <property type="evidence" value="ECO:0007669"/>
    <property type="project" value="TreeGrafter"/>
</dbReference>
<keyword evidence="5" id="KW-1185">Reference proteome</keyword>
<dbReference type="InterPro" id="IPR013216">
    <property type="entry name" value="Methyltransf_11"/>
</dbReference>
<dbReference type="VEuPathDB" id="FungiDB:T551_02200"/>
<dbReference type="Gene3D" id="3.40.50.150">
    <property type="entry name" value="Vaccinia Virus protein VP39"/>
    <property type="match status" value="1"/>
</dbReference>
<comment type="caution">
    <text evidence="4">The sequence shown here is derived from an EMBL/GenBank/DDBJ whole genome shotgun (WGS) entry which is preliminary data.</text>
</comment>
<dbReference type="PANTHER" id="PTHR13069">
    <property type="entry name" value="ALKYLATED DNA REPAIR PROTEIN ALKB HOMOLOG 8"/>
    <property type="match status" value="1"/>
</dbReference>
<evidence type="ECO:0000259" key="3">
    <source>
        <dbReference type="Pfam" id="PF08241"/>
    </source>
</evidence>
<dbReference type="GO" id="GO:0030488">
    <property type="term" value="P:tRNA methylation"/>
    <property type="evidence" value="ECO:0007669"/>
    <property type="project" value="TreeGrafter"/>
</dbReference>
<evidence type="ECO:0000256" key="2">
    <source>
        <dbReference type="ARBA" id="ARBA00022679"/>
    </source>
</evidence>
<dbReference type="GO" id="GO:0005634">
    <property type="term" value="C:nucleus"/>
    <property type="evidence" value="ECO:0007669"/>
    <property type="project" value="TreeGrafter"/>
</dbReference>
<accession>A0A0W4ZMJ6</accession>
<dbReference type="Proteomes" id="UP000053447">
    <property type="component" value="Unassembled WGS sequence"/>
</dbReference>
<dbReference type="GeneID" id="28940718"/>
<dbReference type="GO" id="GO:0106335">
    <property type="term" value="F:tRNA (5-carboxymethyluridine(34)-5-O)-methyltransferase activity"/>
    <property type="evidence" value="ECO:0007669"/>
    <property type="project" value="TreeGrafter"/>
</dbReference>
<dbReference type="SUPFAM" id="SSF53335">
    <property type="entry name" value="S-adenosyl-L-methionine-dependent methyltransferases"/>
    <property type="match status" value="1"/>
</dbReference>
<feature type="domain" description="Methyltransferase type 11" evidence="3">
    <location>
        <begin position="65"/>
        <end position="155"/>
    </location>
</feature>
<gene>
    <name evidence="4" type="ORF">T551_02200</name>
</gene>